<keyword evidence="1" id="KW-0472">Membrane</keyword>
<proteinExistence type="predicted"/>
<organism evidence="2">
    <name type="scientific">Octopus bimaculoides</name>
    <name type="common">California two-spotted octopus</name>
    <dbReference type="NCBI Taxonomy" id="37653"/>
    <lineage>
        <taxon>Eukaryota</taxon>
        <taxon>Metazoa</taxon>
        <taxon>Spiralia</taxon>
        <taxon>Lophotrochozoa</taxon>
        <taxon>Mollusca</taxon>
        <taxon>Cephalopoda</taxon>
        <taxon>Coleoidea</taxon>
        <taxon>Octopodiformes</taxon>
        <taxon>Octopoda</taxon>
        <taxon>Incirrata</taxon>
        <taxon>Octopodidae</taxon>
        <taxon>Octopus</taxon>
    </lineage>
</organism>
<reference evidence="2" key="1">
    <citation type="submission" date="2015-07" db="EMBL/GenBank/DDBJ databases">
        <title>MeaNS - Measles Nucleotide Surveillance Program.</title>
        <authorList>
            <person name="Tran T."/>
            <person name="Druce J."/>
        </authorList>
    </citation>
    <scope>NUCLEOTIDE SEQUENCE</scope>
    <source>
        <strain evidence="2">UCB-OBI-ISO-001</strain>
        <tissue evidence="2">Gonad</tissue>
    </source>
</reference>
<dbReference type="AlphaFoldDB" id="A0A0L8G8V1"/>
<accession>A0A0L8G8V1</accession>
<gene>
    <name evidence="2" type="ORF">OCBIM_22037823mg</name>
</gene>
<sequence length="90" mass="10524">MDTHWAILAIKISGCYFNSSSPVFIDLTMYTHTDIYYYLLISLFYINLLIILKLPVISSEHLNALPHQPHQTIWNKNLLFLHSLLFVLFA</sequence>
<protein>
    <submittedName>
        <fullName evidence="2">Uncharacterized protein</fullName>
    </submittedName>
</protein>
<evidence type="ECO:0000313" key="2">
    <source>
        <dbReference type="EMBL" id="KOF73471.1"/>
    </source>
</evidence>
<keyword evidence="1" id="KW-0812">Transmembrane</keyword>
<keyword evidence="1" id="KW-1133">Transmembrane helix</keyword>
<dbReference type="EMBL" id="KQ423139">
    <property type="protein sequence ID" value="KOF73471.1"/>
    <property type="molecule type" value="Genomic_DNA"/>
</dbReference>
<name>A0A0L8G8V1_OCTBM</name>
<evidence type="ECO:0000256" key="1">
    <source>
        <dbReference type="SAM" id="Phobius"/>
    </source>
</evidence>
<feature type="transmembrane region" description="Helical" evidence="1">
    <location>
        <begin position="35"/>
        <end position="52"/>
    </location>
</feature>